<keyword evidence="1" id="KW-0175">Coiled coil</keyword>
<protein>
    <submittedName>
        <fullName evidence="3">Uncharacterized protein</fullName>
    </submittedName>
</protein>
<evidence type="ECO:0000313" key="4">
    <source>
        <dbReference type="Proteomes" id="UP000703269"/>
    </source>
</evidence>
<reference evidence="3 4" key="1">
    <citation type="submission" date="2021-08" db="EMBL/GenBank/DDBJ databases">
        <title>Draft Genome Sequence of Phanerochaete sordida strain YK-624.</title>
        <authorList>
            <person name="Mori T."/>
            <person name="Dohra H."/>
            <person name="Suzuki T."/>
            <person name="Kawagishi H."/>
            <person name="Hirai H."/>
        </authorList>
    </citation>
    <scope>NUCLEOTIDE SEQUENCE [LARGE SCALE GENOMIC DNA]</scope>
    <source>
        <strain evidence="3 4">YK-624</strain>
    </source>
</reference>
<organism evidence="3 4">
    <name type="scientific">Phanerochaete sordida</name>
    <dbReference type="NCBI Taxonomy" id="48140"/>
    <lineage>
        <taxon>Eukaryota</taxon>
        <taxon>Fungi</taxon>
        <taxon>Dikarya</taxon>
        <taxon>Basidiomycota</taxon>
        <taxon>Agaricomycotina</taxon>
        <taxon>Agaricomycetes</taxon>
        <taxon>Polyporales</taxon>
        <taxon>Phanerochaetaceae</taxon>
        <taxon>Phanerochaete</taxon>
    </lineage>
</organism>
<name>A0A9P3GEV7_9APHY</name>
<comment type="caution">
    <text evidence="3">The sequence shown here is derived from an EMBL/GenBank/DDBJ whole genome shotgun (WGS) entry which is preliminary data.</text>
</comment>
<dbReference type="EMBL" id="BPQB01000033">
    <property type="protein sequence ID" value="GJE93621.1"/>
    <property type="molecule type" value="Genomic_DNA"/>
</dbReference>
<evidence type="ECO:0000256" key="1">
    <source>
        <dbReference type="SAM" id="Coils"/>
    </source>
</evidence>
<evidence type="ECO:0000313" key="3">
    <source>
        <dbReference type="EMBL" id="GJE93621.1"/>
    </source>
</evidence>
<sequence length="274" mass="28278">MTTSTPTTTPQPAHTAPAGPGTPSAPAAERPAPAPASTTQPPADMRTVLIARLRTELARGAALNKERNGHLRALRADNTRLTADNTRLEHALAADTRTVLVARLRTELARGAALNKERNGHLRALRADNARLNADNTSLKADNTRLEHALAAERARAAKAEHAAAAALAQARVGVDGRRLEGGKENFGGAKRRASCDAAAPPPPKRLRATHAAGAPFPFTFTFRGTTAYSGLSAAAGGAHFAGGVLRQIVGRTMDGPELGGGSGAFGAVQPVCA</sequence>
<dbReference type="Proteomes" id="UP000703269">
    <property type="component" value="Unassembled WGS sequence"/>
</dbReference>
<evidence type="ECO:0000256" key="2">
    <source>
        <dbReference type="SAM" id="MobiDB-lite"/>
    </source>
</evidence>
<feature type="region of interest" description="Disordered" evidence="2">
    <location>
        <begin position="1"/>
        <end position="44"/>
    </location>
</feature>
<proteinExistence type="predicted"/>
<accession>A0A9P3GEV7</accession>
<keyword evidence="4" id="KW-1185">Reference proteome</keyword>
<dbReference type="AlphaFoldDB" id="A0A9P3GEV7"/>
<gene>
    <name evidence="3" type="ORF">PsYK624_097810</name>
</gene>
<feature type="coiled-coil region" evidence="1">
    <location>
        <begin position="122"/>
        <end position="163"/>
    </location>
</feature>
<feature type="region of interest" description="Disordered" evidence="2">
    <location>
        <begin position="184"/>
        <end position="206"/>
    </location>
</feature>
<feature type="compositionally biased region" description="Low complexity" evidence="2">
    <location>
        <begin position="1"/>
        <end position="43"/>
    </location>
</feature>